<dbReference type="eggNOG" id="KOG2736">
    <property type="taxonomic scope" value="Eukaryota"/>
</dbReference>
<feature type="transmembrane region" description="Helical" evidence="8">
    <location>
        <begin position="379"/>
        <end position="402"/>
    </location>
</feature>
<dbReference type="GO" id="GO:0016485">
    <property type="term" value="P:protein processing"/>
    <property type="evidence" value="ECO:0007669"/>
    <property type="project" value="InterPro"/>
</dbReference>
<dbReference type="GO" id="GO:0042500">
    <property type="term" value="F:aspartic endopeptidase activity, intramembrane cleaving"/>
    <property type="evidence" value="ECO:0007669"/>
    <property type="project" value="InterPro"/>
</dbReference>
<comment type="subunit">
    <text evidence="8">Homodimer.</text>
</comment>
<dbReference type="KEGG" id="cvr:CHLNCDRAFT_144542"/>
<evidence type="ECO:0000256" key="6">
    <source>
        <dbReference type="ARBA" id="ARBA00023034"/>
    </source>
</evidence>
<feature type="region of interest" description="Disordered" evidence="9">
    <location>
        <begin position="316"/>
        <end position="341"/>
    </location>
</feature>
<comment type="similarity">
    <text evidence="1 8">Belongs to the peptidase A22A family.</text>
</comment>
<evidence type="ECO:0000256" key="7">
    <source>
        <dbReference type="ARBA" id="ARBA00023136"/>
    </source>
</evidence>
<dbReference type="Proteomes" id="UP000008141">
    <property type="component" value="Unassembled WGS sequence"/>
</dbReference>
<dbReference type="PANTHER" id="PTHR10202">
    <property type="entry name" value="PRESENILIN"/>
    <property type="match status" value="1"/>
</dbReference>
<evidence type="ECO:0000256" key="4">
    <source>
        <dbReference type="ARBA" id="ARBA00022976"/>
    </source>
</evidence>
<evidence type="ECO:0000256" key="9">
    <source>
        <dbReference type="SAM" id="MobiDB-lite"/>
    </source>
</evidence>
<protein>
    <recommendedName>
        <fullName evidence="8">Presenilin</fullName>
        <ecNumber evidence="8">3.4.23.-</ecNumber>
    </recommendedName>
</protein>
<feature type="transmembrane region" description="Helical" evidence="8">
    <location>
        <begin position="130"/>
        <end position="153"/>
    </location>
</feature>
<feature type="region of interest" description="Disordered" evidence="9">
    <location>
        <begin position="227"/>
        <end position="296"/>
    </location>
</feature>
<feature type="compositionally biased region" description="Gly residues" evidence="9">
    <location>
        <begin position="329"/>
        <end position="338"/>
    </location>
</feature>
<evidence type="ECO:0000256" key="3">
    <source>
        <dbReference type="ARBA" id="ARBA00022824"/>
    </source>
</evidence>
<feature type="transmembrane region" description="Helical" evidence="8">
    <location>
        <begin position="96"/>
        <end position="118"/>
    </location>
</feature>
<dbReference type="Gene3D" id="1.10.472.100">
    <property type="entry name" value="Presenilin"/>
    <property type="match status" value="1"/>
</dbReference>
<dbReference type="GO" id="GO:0000139">
    <property type="term" value="C:Golgi membrane"/>
    <property type="evidence" value="ECO:0007669"/>
    <property type="project" value="UniProtKB-SubCell"/>
</dbReference>
<dbReference type="AlphaFoldDB" id="E1ZBN0"/>
<keyword evidence="8" id="KW-0378">Hydrolase</keyword>
<feature type="transmembrane region" description="Helical" evidence="8">
    <location>
        <begin position="160"/>
        <end position="176"/>
    </location>
</feature>
<keyword evidence="11" id="KW-1185">Reference proteome</keyword>
<keyword evidence="7 8" id="KW-0472">Membrane</keyword>
<organism evidence="11">
    <name type="scientific">Chlorella variabilis</name>
    <name type="common">Green alga</name>
    <dbReference type="NCBI Taxonomy" id="554065"/>
    <lineage>
        <taxon>Eukaryota</taxon>
        <taxon>Viridiplantae</taxon>
        <taxon>Chlorophyta</taxon>
        <taxon>core chlorophytes</taxon>
        <taxon>Trebouxiophyceae</taxon>
        <taxon>Chlorellales</taxon>
        <taxon>Chlorellaceae</taxon>
        <taxon>Chlorella clade</taxon>
        <taxon>Chlorella</taxon>
    </lineage>
</organism>
<dbReference type="GO" id="GO:0005789">
    <property type="term" value="C:endoplasmic reticulum membrane"/>
    <property type="evidence" value="ECO:0007669"/>
    <property type="project" value="UniProtKB-SubCell"/>
</dbReference>
<evidence type="ECO:0000256" key="1">
    <source>
        <dbReference type="ARBA" id="ARBA00008604"/>
    </source>
</evidence>
<sequence length="442" mass="46715">MARSVLDDLGEEVTGIVAPVSICMAITLALVRILNPEGDSDSNSVFLASAYYVEQEGDSPGQKLSGAVVNALIFVGVVAAMTFALVLLFKHGYVRVIYAYMGFAGFSIFFVLTGLISIQLLQKAAIHTDFITFTYILLNFAAVGSLTLFFFPAPLLMKQCYLIVTGVVTAYVFTWIPPWTTWTLLVAMAVYDVVAVLVPGGPLKMLVELAQEREEALPALVYEARPVRRQPSQPRSQEGEGEGRPEGGSAAGLGDTELPPRPAPPPQQPQPAPQPLLQPGENAVPSGSGRGIIHPGGRLRAAAGEVEVEVEAEADTQALLGPPAQRGVGVPGQSGGYGYAADEDDEDEDAFALPDSIKLGLGDFIFYSICLSRAAFSGWAAAFATYLAILAGLGCTLLWLAVARRALPALPISIALAVACFVLAKAVMEAVVLPASLALVYF</sequence>
<dbReference type="InParanoid" id="E1ZBN0"/>
<comment type="subcellular location">
    <subcellularLocation>
        <location evidence="8">Endoplasmic reticulum membrane</location>
        <topology evidence="8">Multi-pass membrane protein</topology>
    </subcellularLocation>
    <subcellularLocation>
        <location evidence="8">Golgi apparatus membrane</location>
        <topology evidence="8">Multi-pass membrane protein</topology>
    </subcellularLocation>
</comment>
<keyword evidence="3 8" id="KW-0256">Endoplasmic reticulum</keyword>
<dbReference type="PANTHER" id="PTHR10202:SF13">
    <property type="entry name" value="PRESENILIN HOMOLOG"/>
    <property type="match status" value="1"/>
</dbReference>
<evidence type="ECO:0000313" key="11">
    <source>
        <dbReference type="Proteomes" id="UP000008141"/>
    </source>
</evidence>
<comment type="function">
    <text evidence="8">Probable subunit of the gamma-secretase complex, an endoprotease complex that catalyzes the intramembrane cleavage of integral membrane proteins such as Notch receptors.</text>
</comment>
<proteinExistence type="inferred from homology"/>
<feature type="compositionally biased region" description="Pro residues" evidence="9">
    <location>
        <begin position="259"/>
        <end position="276"/>
    </location>
</feature>
<dbReference type="EMBL" id="GL433841">
    <property type="protein sequence ID" value="EFN56673.1"/>
    <property type="molecule type" value="Genomic_DNA"/>
</dbReference>
<dbReference type="EC" id="3.4.23.-" evidence="8"/>
<keyword evidence="5 8" id="KW-1133">Transmembrane helix</keyword>
<dbReference type="GeneID" id="17356269"/>
<dbReference type="InterPro" id="IPR001108">
    <property type="entry name" value="Peptidase_A22A"/>
</dbReference>
<dbReference type="Pfam" id="PF01080">
    <property type="entry name" value="Presenilin"/>
    <property type="match status" value="1"/>
</dbReference>
<dbReference type="STRING" id="554065.E1ZBN0"/>
<gene>
    <name evidence="10" type="ORF">CHLNCDRAFT_144542</name>
</gene>
<dbReference type="RefSeq" id="XP_005848775.1">
    <property type="nucleotide sequence ID" value="XM_005848713.1"/>
</dbReference>
<dbReference type="SMART" id="SM00730">
    <property type="entry name" value="PSN"/>
    <property type="match status" value="1"/>
</dbReference>
<keyword evidence="6 8" id="KW-0333">Golgi apparatus</keyword>
<name>E1ZBN0_CHLVA</name>
<comment type="domain">
    <text evidence="8">The PAL motif is required for normal active site conformation.</text>
</comment>
<reference evidence="10 11" key="1">
    <citation type="journal article" date="2010" name="Plant Cell">
        <title>The Chlorella variabilis NC64A genome reveals adaptation to photosymbiosis, coevolution with viruses, and cryptic sex.</title>
        <authorList>
            <person name="Blanc G."/>
            <person name="Duncan G."/>
            <person name="Agarkova I."/>
            <person name="Borodovsky M."/>
            <person name="Gurnon J."/>
            <person name="Kuo A."/>
            <person name="Lindquist E."/>
            <person name="Lucas S."/>
            <person name="Pangilinan J."/>
            <person name="Polle J."/>
            <person name="Salamov A."/>
            <person name="Terry A."/>
            <person name="Yamada T."/>
            <person name="Dunigan D.D."/>
            <person name="Grigoriev I.V."/>
            <person name="Claverie J.M."/>
            <person name="Van Etten J.L."/>
        </authorList>
    </citation>
    <scope>NUCLEOTIDE SEQUENCE [LARGE SCALE GENOMIC DNA]</scope>
    <source>
        <strain evidence="10 11">NC64A</strain>
    </source>
</reference>
<evidence type="ECO:0000256" key="2">
    <source>
        <dbReference type="ARBA" id="ARBA00022692"/>
    </source>
</evidence>
<dbReference type="PRINTS" id="PR01072">
    <property type="entry name" value="PRESENILIN"/>
</dbReference>
<feature type="transmembrane region" description="Helical" evidence="8">
    <location>
        <begin position="414"/>
        <end position="441"/>
    </location>
</feature>
<dbReference type="OMA" id="NATCNQQ"/>
<keyword evidence="4 8" id="KW-0914">Notch signaling pathway</keyword>
<dbReference type="GO" id="GO:0007219">
    <property type="term" value="P:Notch signaling pathway"/>
    <property type="evidence" value="ECO:0007669"/>
    <property type="project" value="UniProtKB-KW"/>
</dbReference>
<dbReference type="FunCoup" id="E1ZBN0">
    <property type="interactions" value="1586"/>
</dbReference>
<feature type="transmembrane region" description="Helical" evidence="8">
    <location>
        <begin position="67"/>
        <end position="89"/>
    </location>
</feature>
<dbReference type="OrthoDB" id="20287at2759"/>
<dbReference type="InterPro" id="IPR006639">
    <property type="entry name" value="Preselin/SPP"/>
</dbReference>
<accession>E1ZBN0</accession>
<evidence type="ECO:0000313" key="10">
    <source>
        <dbReference type="EMBL" id="EFN56673.1"/>
    </source>
</evidence>
<evidence type="ECO:0000256" key="8">
    <source>
        <dbReference type="RuleBase" id="RU361148"/>
    </source>
</evidence>
<dbReference type="GO" id="GO:0070765">
    <property type="term" value="C:gamma-secretase complex"/>
    <property type="evidence" value="ECO:0007669"/>
    <property type="project" value="TreeGrafter"/>
</dbReference>
<feature type="transmembrane region" description="Helical" evidence="8">
    <location>
        <begin position="12"/>
        <end position="34"/>
    </location>
</feature>
<keyword evidence="8" id="KW-0645">Protease</keyword>
<keyword evidence="2 8" id="KW-0812">Transmembrane</keyword>
<dbReference type="InterPro" id="IPR042524">
    <property type="entry name" value="Presenilin_C"/>
</dbReference>
<evidence type="ECO:0000256" key="5">
    <source>
        <dbReference type="ARBA" id="ARBA00022989"/>
    </source>
</evidence>
<dbReference type="GO" id="GO:0006509">
    <property type="term" value="P:membrane protein ectodomain proteolysis"/>
    <property type="evidence" value="ECO:0007669"/>
    <property type="project" value="TreeGrafter"/>
</dbReference>